<name>A0A177B930_9BILA</name>
<evidence type="ECO:0000256" key="6">
    <source>
        <dbReference type="PROSITE-ProRule" id="PRU00649"/>
    </source>
</evidence>
<dbReference type="PANTHER" id="PTHR11477:SF0">
    <property type="entry name" value="IP08861P-RELATED"/>
    <property type="match status" value="1"/>
</dbReference>
<sequence length="276" mass="32198">MSVQEVLKLSKKITKYSRKHTSEYIGVFETLERLKNVRMTTEILKKTHIGMIVNMLRKNTTNDKVVIICKDLLRQWKNNISTATPSISSQNNDTEENKRSERSRTPLRSPHQEEKETHPNNSRMNTTDPTRLKSRQLFRQSFTKYSIPDDSADIDVLSNLIECGVYDIFNHTDQKYRATIRSRVLNLRDPNNPKLRENVLMGRLSPNTFANMTSIQMASDEMKKLRQQFTKESIDDHQVSVQVGTETDMIKCGKCKSRKCTYNQEKLKYKQQFVAK</sequence>
<evidence type="ECO:0000256" key="5">
    <source>
        <dbReference type="ARBA" id="ARBA00023242"/>
    </source>
</evidence>
<dbReference type="Pfam" id="PF07500">
    <property type="entry name" value="TFIIS_M"/>
    <property type="match status" value="1"/>
</dbReference>
<comment type="subcellular location">
    <subcellularLocation>
        <location evidence="1 6">Nucleus</location>
    </subcellularLocation>
</comment>
<dbReference type="CDD" id="cd00183">
    <property type="entry name" value="TFIIS_I"/>
    <property type="match status" value="1"/>
</dbReference>
<dbReference type="GO" id="GO:0005634">
    <property type="term" value="C:nucleus"/>
    <property type="evidence" value="ECO:0007669"/>
    <property type="project" value="UniProtKB-SubCell"/>
</dbReference>
<evidence type="ECO:0000256" key="7">
    <source>
        <dbReference type="SAM" id="MobiDB-lite"/>
    </source>
</evidence>
<dbReference type="PIRSF" id="PIRSF006704">
    <property type="entry name" value="TF_IIS"/>
    <property type="match status" value="1"/>
</dbReference>
<reference evidence="10 11" key="1">
    <citation type="submission" date="2016-04" db="EMBL/GenBank/DDBJ databases">
        <title>The genome of Intoshia linei affirms orthonectids as highly simplified spiralians.</title>
        <authorList>
            <person name="Mikhailov K.V."/>
            <person name="Slusarev G.S."/>
            <person name="Nikitin M.A."/>
            <person name="Logacheva M.D."/>
            <person name="Penin A."/>
            <person name="Aleoshin V."/>
            <person name="Panchin Y.V."/>
        </authorList>
    </citation>
    <scope>NUCLEOTIDE SEQUENCE [LARGE SCALE GENOMIC DNA]</scope>
    <source>
        <strain evidence="10">Intl2013</strain>
        <tissue evidence="10">Whole animal</tissue>
    </source>
</reference>
<dbReference type="SUPFAM" id="SSF46942">
    <property type="entry name" value="Elongation factor TFIIS domain 2"/>
    <property type="match status" value="1"/>
</dbReference>
<dbReference type="GO" id="GO:0006351">
    <property type="term" value="P:DNA-templated transcription"/>
    <property type="evidence" value="ECO:0007669"/>
    <property type="project" value="InterPro"/>
</dbReference>
<dbReference type="PROSITE" id="PS51319">
    <property type="entry name" value="TFIIS_N"/>
    <property type="match status" value="1"/>
</dbReference>
<dbReference type="EMBL" id="LWCA01000109">
    <property type="protein sequence ID" value="OAF70798.1"/>
    <property type="molecule type" value="Genomic_DNA"/>
</dbReference>
<dbReference type="Gene3D" id="2.20.25.10">
    <property type="match status" value="1"/>
</dbReference>
<feature type="domain" description="TFIIS central" evidence="9">
    <location>
        <begin position="130"/>
        <end position="245"/>
    </location>
</feature>
<dbReference type="SUPFAM" id="SSF47676">
    <property type="entry name" value="Conserved domain common to transcription factors TFIIS, elongin A, CRSP70"/>
    <property type="match status" value="1"/>
</dbReference>
<evidence type="ECO:0000256" key="1">
    <source>
        <dbReference type="ARBA" id="ARBA00004123"/>
    </source>
</evidence>
<protein>
    <submittedName>
        <fullName evidence="10">Uncharacterized protein</fullName>
    </submittedName>
</protein>
<keyword evidence="11" id="KW-1185">Reference proteome</keyword>
<dbReference type="InterPro" id="IPR003617">
    <property type="entry name" value="TFIIS/CRSP70_N_sub"/>
</dbReference>
<dbReference type="PROSITE" id="PS51321">
    <property type="entry name" value="TFIIS_CENTRAL"/>
    <property type="match status" value="1"/>
</dbReference>
<organism evidence="10 11">
    <name type="scientific">Intoshia linei</name>
    <dbReference type="NCBI Taxonomy" id="1819745"/>
    <lineage>
        <taxon>Eukaryota</taxon>
        <taxon>Metazoa</taxon>
        <taxon>Spiralia</taxon>
        <taxon>Lophotrochozoa</taxon>
        <taxon>Mesozoa</taxon>
        <taxon>Orthonectida</taxon>
        <taxon>Rhopaluridae</taxon>
        <taxon>Intoshia</taxon>
    </lineage>
</organism>
<dbReference type="Gene3D" id="1.20.930.10">
    <property type="entry name" value="Conserved domain common to transcription factors TFIIS, elongin A, CRSP70"/>
    <property type="match status" value="1"/>
</dbReference>
<comment type="caution">
    <text evidence="10">The sequence shown here is derived from an EMBL/GenBank/DDBJ whole genome shotgun (WGS) entry which is preliminary data.</text>
</comment>
<dbReference type="InterPro" id="IPR035100">
    <property type="entry name" value="TF_IIS-typ"/>
</dbReference>
<dbReference type="InterPro" id="IPR035441">
    <property type="entry name" value="TFIIS/LEDGF_dom_sf"/>
</dbReference>
<feature type="domain" description="TFIIS N-terminal" evidence="8">
    <location>
        <begin position="1"/>
        <end position="83"/>
    </location>
</feature>
<feature type="region of interest" description="Disordered" evidence="7">
    <location>
        <begin position="83"/>
        <end position="134"/>
    </location>
</feature>
<accession>A0A177B930</accession>
<evidence type="ECO:0000259" key="8">
    <source>
        <dbReference type="PROSITE" id="PS51319"/>
    </source>
</evidence>
<evidence type="ECO:0000259" key="9">
    <source>
        <dbReference type="PROSITE" id="PS51321"/>
    </source>
</evidence>
<dbReference type="InterPro" id="IPR017923">
    <property type="entry name" value="TFIIS_N"/>
</dbReference>
<dbReference type="InterPro" id="IPR036575">
    <property type="entry name" value="TFIIS_cen_dom_sf"/>
</dbReference>
<dbReference type="PANTHER" id="PTHR11477">
    <property type="entry name" value="TRANSCRIPTION FACTOR S-II ZINC FINGER DOMAIN-CONTAINING PROTEIN"/>
    <property type="match status" value="1"/>
</dbReference>
<dbReference type="AlphaFoldDB" id="A0A177B930"/>
<dbReference type="OrthoDB" id="44867at2759"/>
<evidence type="ECO:0000313" key="11">
    <source>
        <dbReference type="Proteomes" id="UP000078046"/>
    </source>
</evidence>
<keyword evidence="2" id="KW-0479">Metal-binding</keyword>
<gene>
    <name evidence="10" type="ORF">A3Q56_01445</name>
</gene>
<evidence type="ECO:0000313" key="10">
    <source>
        <dbReference type="EMBL" id="OAF70798.1"/>
    </source>
</evidence>
<dbReference type="Proteomes" id="UP000078046">
    <property type="component" value="Unassembled WGS sequence"/>
</dbReference>
<keyword evidence="4" id="KW-0862">Zinc</keyword>
<dbReference type="InterPro" id="IPR003618">
    <property type="entry name" value="TFIIS_cen_dom"/>
</dbReference>
<dbReference type="SMART" id="SM00510">
    <property type="entry name" value="TFS2M"/>
    <property type="match status" value="1"/>
</dbReference>
<keyword evidence="3" id="KW-0863">Zinc-finger</keyword>
<dbReference type="GO" id="GO:0008270">
    <property type="term" value="F:zinc ion binding"/>
    <property type="evidence" value="ECO:0007669"/>
    <property type="project" value="UniProtKB-KW"/>
</dbReference>
<proteinExistence type="predicted"/>
<feature type="compositionally biased region" description="Polar residues" evidence="7">
    <location>
        <begin position="119"/>
        <end position="129"/>
    </location>
</feature>
<dbReference type="SMART" id="SM00509">
    <property type="entry name" value="TFS2N"/>
    <property type="match status" value="1"/>
</dbReference>
<dbReference type="Gene3D" id="1.10.472.30">
    <property type="entry name" value="Transcription elongation factor S-II, central domain"/>
    <property type="match status" value="1"/>
</dbReference>
<feature type="compositionally biased region" description="Basic and acidic residues" evidence="7">
    <location>
        <begin position="95"/>
        <end position="118"/>
    </location>
</feature>
<keyword evidence="5 6" id="KW-0539">Nucleus</keyword>
<evidence type="ECO:0000256" key="2">
    <source>
        <dbReference type="ARBA" id="ARBA00022723"/>
    </source>
</evidence>
<dbReference type="Pfam" id="PF08711">
    <property type="entry name" value="Med26"/>
    <property type="match status" value="1"/>
</dbReference>
<evidence type="ECO:0000256" key="4">
    <source>
        <dbReference type="ARBA" id="ARBA00022833"/>
    </source>
</evidence>
<evidence type="ECO:0000256" key="3">
    <source>
        <dbReference type="ARBA" id="ARBA00022771"/>
    </source>
</evidence>
<feature type="compositionally biased region" description="Polar residues" evidence="7">
    <location>
        <begin position="83"/>
        <end position="92"/>
    </location>
</feature>